<dbReference type="InterPro" id="IPR036259">
    <property type="entry name" value="MFS_trans_sf"/>
</dbReference>
<reference evidence="7" key="1">
    <citation type="submission" date="2021-10" db="EMBL/GenBank/DDBJ databases">
        <title>De novo Genome Assembly of Clathrus columnatus (Basidiomycota, Fungi) Using Illumina and Nanopore Sequence Data.</title>
        <authorList>
            <person name="Ogiso-Tanaka E."/>
            <person name="Itagaki H."/>
            <person name="Hosoya T."/>
            <person name="Hosaka K."/>
        </authorList>
    </citation>
    <scope>NUCLEOTIDE SEQUENCE</scope>
    <source>
        <strain evidence="7">MO-923</strain>
    </source>
</reference>
<feature type="transmembrane region" description="Helical" evidence="6">
    <location>
        <begin position="344"/>
        <end position="361"/>
    </location>
</feature>
<evidence type="ECO:0000313" key="7">
    <source>
        <dbReference type="EMBL" id="GJJ12004.1"/>
    </source>
</evidence>
<evidence type="ECO:0000256" key="5">
    <source>
        <dbReference type="ARBA" id="ARBA00023136"/>
    </source>
</evidence>
<dbReference type="Proteomes" id="UP001050691">
    <property type="component" value="Unassembled WGS sequence"/>
</dbReference>
<dbReference type="SUPFAM" id="SSF103473">
    <property type="entry name" value="MFS general substrate transporter"/>
    <property type="match status" value="1"/>
</dbReference>
<dbReference type="PANTHER" id="PTHR43791">
    <property type="entry name" value="PERMEASE-RELATED"/>
    <property type="match status" value="1"/>
</dbReference>
<dbReference type="EMBL" id="BPWL01000007">
    <property type="protein sequence ID" value="GJJ12004.1"/>
    <property type="molecule type" value="Genomic_DNA"/>
</dbReference>
<protein>
    <submittedName>
        <fullName evidence="7">Uncharacterized protein</fullName>
    </submittedName>
</protein>
<dbReference type="Gene3D" id="1.20.1250.20">
    <property type="entry name" value="MFS general substrate transporter like domains"/>
    <property type="match status" value="1"/>
</dbReference>
<keyword evidence="2" id="KW-0813">Transport</keyword>
<keyword evidence="3 6" id="KW-0812">Transmembrane</keyword>
<proteinExistence type="predicted"/>
<comment type="subcellular location">
    <subcellularLocation>
        <location evidence="1">Membrane</location>
        <topology evidence="1">Multi-pass membrane protein</topology>
    </subcellularLocation>
</comment>
<accession>A0AAV5AFP2</accession>
<dbReference type="GO" id="GO:0016020">
    <property type="term" value="C:membrane"/>
    <property type="evidence" value="ECO:0007669"/>
    <property type="project" value="UniProtKB-SubCell"/>
</dbReference>
<keyword evidence="8" id="KW-1185">Reference proteome</keyword>
<feature type="transmembrane region" description="Helical" evidence="6">
    <location>
        <begin position="279"/>
        <end position="300"/>
    </location>
</feature>
<organism evidence="7 8">
    <name type="scientific">Clathrus columnatus</name>
    <dbReference type="NCBI Taxonomy" id="1419009"/>
    <lineage>
        <taxon>Eukaryota</taxon>
        <taxon>Fungi</taxon>
        <taxon>Dikarya</taxon>
        <taxon>Basidiomycota</taxon>
        <taxon>Agaricomycotina</taxon>
        <taxon>Agaricomycetes</taxon>
        <taxon>Phallomycetidae</taxon>
        <taxon>Phallales</taxon>
        <taxon>Clathraceae</taxon>
        <taxon>Clathrus</taxon>
    </lineage>
</organism>
<comment type="caution">
    <text evidence="7">The sequence shown here is derived from an EMBL/GenBank/DDBJ whole genome shotgun (WGS) entry which is preliminary data.</text>
</comment>
<gene>
    <name evidence="7" type="ORF">Clacol_006242</name>
</gene>
<keyword evidence="5 6" id="KW-0472">Membrane</keyword>
<feature type="transmembrane region" description="Helical" evidence="6">
    <location>
        <begin position="373"/>
        <end position="394"/>
    </location>
</feature>
<evidence type="ECO:0000256" key="3">
    <source>
        <dbReference type="ARBA" id="ARBA00022692"/>
    </source>
</evidence>
<evidence type="ECO:0000256" key="2">
    <source>
        <dbReference type="ARBA" id="ARBA00022448"/>
    </source>
</evidence>
<evidence type="ECO:0000256" key="1">
    <source>
        <dbReference type="ARBA" id="ARBA00004141"/>
    </source>
</evidence>
<dbReference type="AlphaFoldDB" id="A0AAV5AFP2"/>
<dbReference type="PANTHER" id="PTHR43791:SF63">
    <property type="entry name" value="HIGH AFFINITY CYSTEINE TRANSPORTER"/>
    <property type="match status" value="1"/>
</dbReference>
<dbReference type="GO" id="GO:0022857">
    <property type="term" value="F:transmembrane transporter activity"/>
    <property type="evidence" value="ECO:0007669"/>
    <property type="project" value="TreeGrafter"/>
</dbReference>
<evidence type="ECO:0000256" key="6">
    <source>
        <dbReference type="SAM" id="Phobius"/>
    </source>
</evidence>
<evidence type="ECO:0000256" key="4">
    <source>
        <dbReference type="ARBA" id="ARBA00022989"/>
    </source>
</evidence>
<evidence type="ECO:0000313" key="8">
    <source>
        <dbReference type="Proteomes" id="UP001050691"/>
    </source>
</evidence>
<feature type="transmembrane region" description="Helical" evidence="6">
    <location>
        <begin position="312"/>
        <end position="332"/>
    </location>
</feature>
<keyword evidence="4 6" id="KW-1133">Transmembrane helix</keyword>
<sequence>MSSKFTDIKELEANGHIGVHVEEKQVDEAAHFSLGRDIDPEEALRVRKKIDRHILPMMCGNAFRVKSTISLILPPRVQFMDKTTLGSSAILGIRTDTHLNANDIAFIDLADNIDKNFIQTEHGSPAFSGREMDVAEHFHMVDCSSSTGGLQELRGVVRSLNERNRLFFPDSPTTAWFLTTEERRIAIERIKVNQTGIGNKQFKLEQVVECLKEPKTWLFALFSCLDNIPNSLTNQRQIIVNSFGFTTFQTTLLGCVDGAIEIITIWTGVTLVSRYKNSIAWVGIIYFIPNVIGSILVNALPWSDKIGLLLSYWITGVGTTGFVLSLSWVTAVTAGHTKRITMNAIMLSAYCIGNIVGPQMWQARFTPRNRVPWAIIAICYFICPFLLWWIRILLSNENKRRDTEAETRSTETEEIFIEETLPDGTKVEVKVDKVFLDLTDVQNRDFRYVL</sequence>
<name>A0AAV5AFP2_9AGAM</name>